<feature type="domain" description="Bcl-2 Bcl-2 homology region 1-3" evidence="3">
    <location>
        <begin position="13"/>
        <end position="95"/>
    </location>
</feature>
<dbReference type="Gene3D" id="1.10.437.10">
    <property type="entry name" value="Blc2-like"/>
    <property type="match status" value="1"/>
</dbReference>
<dbReference type="InterPro" id="IPR002475">
    <property type="entry name" value="Bcl2-like"/>
</dbReference>
<dbReference type="InterPro" id="IPR046371">
    <property type="entry name" value="Bcl-2_BH1-3"/>
</dbReference>
<keyword evidence="2" id="KW-0053">Apoptosis</keyword>
<dbReference type="AlphaFoldDB" id="A0A8D3AUX5"/>
<protein>
    <recommendedName>
        <fullName evidence="3">Bcl-2 Bcl-2 homology region 1-3 domain-containing protein</fullName>
    </recommendedName>
</protein>
<dbReference type="Pfam" id="PF00452">
    <property type="entry name" value="Bcl-2"/>
    <property type="match status" value="1"/>
</dbReference>
<dbReference type="PROSITE" id="PS50062">
    <property type="entry name" value="BCL2_FAMILY"/>
    <property type="match status" value="1"/>
</dbReference>
<evidence type="ECO:0000259" key="3">
    <source>
        <dbReference type="Pfam" id="PF00452"/>
    </source>
</evidence>
<comment type="similarity">
    <text evidence="1">Belongs to the Bcl-2 family.</text>
</comment>
<sequence length="140" mass="15294">MHLSPFPPLPTMFADMIVALERTKGPGTVTQEAKAVFVDGVVNWGRIVSLVSLGAAICQSRGFECRGSGENATETVEEEIASYLLKEHEDWLVANDYSDGFVAFFKTPGTSDREDLGQLPLRPILAIGAVLLTCTLFRFK</sequence>
<organism evidence="4 5">
    <name type="scientific">Scophthalmus maximus</name>
    <name type="common">Turbot</name>
    <name type="synonym">Psetta maxima</name>
    <dbReference type="NCBI Taxonomy" id="52904"/>
    <lineage>
        <taxon>Eukaryota</taxon>
        <taxon>Metazoa</taxon>
        <taxon>Chordata</taxon>
        <taxon>Craniata</taxon>
        <taxon>Vertebrata</taxon>
        <taxon>Euteleostomi</taxon>
        <taxon>Actinopterygii</taxon>
        <taxon>Neopterygii</taxon>
        <taxon>Teleostei</taxon>
        <taxon>Neoteleostei</taxon>
        <taxon>Acanthomorphata</taxon>
        <taxon>Carangaria</taxon>
        <taxon>Pleuronectiformes</taxon>
        <taxon>Pleuronectoidei</taxon>
        <taxon>Scophthalmidae</taxon>
        <taxon>Scophthalmus</taxon>
    </lineage>
</organism>
<reference evidence="4" key="1">
    <citation type="submission" date="2023-05" db="EMBL/GenBank/DDBJ databases">
        <title>High-quality long-read genome of Scophthalmus maximus.</title>
        <authorList>
            <person name="Lien S."/>
            <person name="Martinez P."/>
        </authorList>
    </citation>
    <scope>NUCLEOTIDE SEQUENCE [LARGE SCALE GENOMIC DNA]</scope>
</reference>
<evidence type="ECO:0000256" key="1">
    <source>
        <dbReference type="ARBA" id="ARBA00009458"/>
    </source>
</evidence>
<evidence type="ECO:0000313" key="5">
    <source>
        <dbReference type="Proteomes" id="UP000694558"/>
    </source>
</evidence>
<dbReference type="Ensembl" id="ENSSMAT00000024235.2">
    <property type="protein sequence ID" value="ENSSMAP00000023949.2"/>
    <property type="gene ID" value="ENSSMAG00000014620.2"/>
</dbReference>
<evidence type="ECO:0000256" key="2">
    <source>
        <dbReference type="ARBA" id="ARBA00022703"/>
    </source>
</evidence>
<dbReference type="GO" id="GO:0042981">
    <property type="term" value="P:regulation of apoptotic process"/>
    <property type="evidence" value="ECO:0007669"/>
    <property type="project" value="InterPro"/>
</dbReference>
<name>A0A8D3AUX5_SCOMX</name>
<reference evidence="4" key="2">
    <citation type="submission" date="2025-08" db="UniProtKB">
        <authorList>
            <consortium name="Ensembl"/>
        </authorList>
    </citation>
    <scope>IDENTIFICATION</scope>
</reference>
<dbReference type="Proteomes" id="UP000694558">
    <property type="component" value="Chromosome 3"/>
</dbReference>
<accession>A0A8D3AUX5</accession>
<proteinExistence type="inferred from homology"/>
<evidence type="ECO:0000313" key="4">
    <source>
        <dbReference type="Ensembl" id="ENSSMAP00000023949.2"/>
    </source>
</evidence>
<dbReference type="GO" id="GO:0006915">
    <property type="term" value="P:apoptotic process"/>
    <property type="evidence" value="ECO:0007669"/>
    <property type="project" value="UniProtKB-KW"/>
</dbReference>
<dbReference type="GeneTree" id="ENSGT00940000177917"/>
<dbReference type="InterPro" id="IPR036834">
    <property type="entry name" value="Bcl-2-like_sf"/>
</dbReference>
<dbReference type="SUPFAM" id="SSF56854">
    <property type="entry name" value="Bcl-2 inhibitors of programmed cell death"/>
    <property type="match status" value="1"/>
</dbReference>